<dbReference type="InterPro" id="IPR001060">
    <property type="entry name" value="FCH_dom"/>
</dbReference>
<keyword evidence="3" id="KW-0597">Phosphoprotein</keyword>
<evidence type="ECO:0000256" key="3">
    <source>
        <dbReference type="ARBA" id="ARBA00022553"/>
    </source>
</evidence>
<comment type="caution">
    <text evidence="5">The sequence shown here is derived from an EMBL/GenBank/DDBJ whole genome shotgun (WGS) entry which is preliminary data.</text>
</comment>
<dbReference type="GO" id="GO:0007010">
    <property type="term" value="P:cytoskeleton organization"/>
    <property type="evidence" value="ECO:0007669"/>
    <property type="project" value="TreeGrafter"/>
</dbReference>
<evidence type="ECO:0000313" key="5">
    <source>
        <dbReference type="EMBL" id="KAA1077786.1"/>
    </source>
</evidence>
<name>A0A5B0MP28_PUCGR</name>
<accession>A0A5B0MP28</accession>
<dbReference type="SMART" id="SM00055">
    <property type="entry name" value="FCH"/>
    <property type="match status" value="1"/>
</dbReference>
<evidence type="ECO:0000256" key="1">
    <source>
        <dbReference type="ARBA" id="ARBA00004496"/>
    </source>
</evidence>
<dbReference type="GO" id="GO:0120104">
    <property type="term" value="C:mitotic actomyosin contractile ring, proximal layer"/>
    <property type="evidence" value="ECO:0007669"/>
    <property type="project" value="TreeGrafter"/>
</dbReference>
<reference evidence="5 6" key="1">
    <citation type="submission" date="2019-05" db="EMBL/GenBank/DDBJ databases">
        <title>Emergence of the Ug99 lineage of the wheat stem rust pathogen through somatic hybridization.</title>
        <authorList>
            <person name="Li F."/>
            <person name="Upadhyaya N.M."/>
            <person name="Sperschneider J."/>
            <person name="Matny O."/>
            <person name="Nguyen-Phuc H."/>
            <person name="Mago R."/>
            <person name="Raley C."/>
            <person name="Miller M.E."/>
            <person name="Silverstein K.A.T."/>
            <person name="Henningsen E."/>
            <person name="Hirsch C.D."/>
            <person name="Visser B."/>
            <person name="Pretorius Z.A."/>
            <person name="Steffenson B.J."/>
            <person name="Schwessinger B."/>
            <person name="Dodds P.N."/>
            <person name="Figueroa M."/>
        </authorList>
    </citation>
    <scope>NUCLEOTIDE SEQUENCE [LARGE SCALE GENOMIC DNA]</scope>
    <source>
        <strain evidence="5">21-0</strain>
    </source>
</reference>
<dbReference type="OrthoDB" id="19092at2759"/>
<evidence type="ECO:0000256" key="2">
    <source>
        <dbReference type="ARBA" id="ARBA00022490"/>
    </source>
</evidence>
<proteinExistence type="predicted"/>
<organism evidence="5 6">
    <name type="scientific">Puccinia graminis f. sp. tritici</name>
    <dbReference type="NCBI Taxonomy" id="56615"/>
    <lineage>
        <taxon>Eukaryota</taxon>
        <taxon>Fungi</taxon>
        <taxon>Dikarya</taxon>
        <taxon>Basidiomycota</taxon>
        <taxon>Pucciniomycotina</taxon>
        <taxon>Pucciniomycetes</taxon>
        <taxon>Pucciniales</taxon>
        <taxon>Pucciniaceae</taxon>
        <taxon>Puccinia</taxon>
    </lineage>
</organism>
<feature type="domain" description="FCH" evidence="4">
    <location>
        <begin position="134"/>
        <end position="222"/>
    </location>
</feature>
<dbReference type="Proteomes" id="UP000324748">
    <property type="component" value="Unassembled WGS sequence"/>
</dbReference>
<gene>
    <name evidence="5" type="ORF">PGT21_019849</name>
</gene>
<keyword evidence="6" id="KW-1185">Reference proteome</keyword>
<dbReference type="AlphaFoldDB" id="A0A5B0MP28"/>
<dbReference type="SUPFAM" id="SSF103657">
    <property type="entry name" value="BAR/IMD domain-like"/>
    <property type="match status" value="1"/>
</dbReference>
<comment type="subcellular location">
    <subcellularLocation>
        <location evidence="1">Cytoplasm</location>
    </subcellularLocation>
</comment>
<sequence>MFEPVEAEAQTFLAHGPSLLIHRRPGRPHPSDLFLAPIHIPPPGPVAHNRKILDIVHIRKRETRVYPSTRRLIRCSRRTPDLAPILNDVRFKSIIGVSPTLNWTESNEDVYTNFFSTWKESSILEIEHCSMRVMPIISSIRNKNRHSSKLLDDLRLWFKERASIEGEYAKRLTKLTKNPLFEIHHHSNNNELEVGGIKRAPETVRDTTRQSAHSHIELAGTIRTALEKKVAEFVTRREGLKKNDATTNPSFILAAVKKPAYAKLIDVIRLMNGTYEPTFETRLLVFDGVLE</sequence>
<dbReference type="InterPro" id="IPR027267">
    <property type="entry name" value="AH/BAR_dom_sf"/>
</dbReference>
<dbReference type="GO" id="GO:0005543">
    <property type="term" value="F:phospholipid binding"/>
    <property type="evidence" value="ECO:0007669"/>
    <property type="project" value="TreeGrafter"/>
</dbReference>
<protein>
    <recommendedName>
        <fullName evidence="4">FCH domain-containing protein</fullName>
    </recommendedName>
</protein>
<dbReference type="Pfam" id="PF00611">
    <property type="entry name" value="FCH"/>
    <property type="match status" value="1"/>
</dbReference>
<dbReference type="Gene3D" id="1.20.1270.60">
    <property type="entry name" value="Arfaptin homology (AH) domain/BAR domain"/>
    <property type="match status" value="1"/>
</dbReference>
<dbReference type="PROSITE" id="PS01054">
    <property type="entry name" value="TRANSALDOLASE_1"/>
    <property type="match status" value="1"/>
</dbReference>
<keyword evidence="2" id="KW-0963">Cytoplasm</keyword>
<dbReference type="UniPathway" id="UPA00115">
    <property type="reaction ID" value="UER00414"/>
</dbReference>
<evidence type="ECO:0000259" key="4">
    <source>
        <dbReference type="SMART" id="SM00055"/>
    </source>
</evidence>
<dbReference type="GO" id="GO:0009898">
    <property type="term" value="C:cytoplasmic side of plasma membrane"/>
    <property type="evidence" value="ECO:0007669"/>
    <property type="project" value="TreeGrafter"/>
</dbReference>
<dbReference type="EMBL" id="VSWC01000144">
    <property type="protein sequence ID" value="KAA1077786.1"/>
    <property type="molecule type" value="Genomic_DNA"/>
</dbReference>
<dbReference type="PANTHER" id="PTHR23065">
    <property type="entry name" value="PROLINE-SERINE-THREONINE PHOSPHATASE INTERACTING PROTEIN 1"/>
    <property type="match status" value="1"/>
</dbReference>
<dbReference type="InterPro" id="IPR018225">
    <property type="entry name" value="Transaldolase_AS"/>
</dbReference>
<dbReference type="GO" id="GO:0006098">
    <property type="term" value="P:pentose-phosphate shunt"/>
    <property type="evidence" value="ECO:0007669"/>
    <property type="project" value="UniProtKB-UniPathway"/>
</dbReference>
<evidence type="ECO:0000313" key="6">
    <source>
        <dbReference type="Proteomes" id="UP000324748"/>
    </source>
</evidence>
<dbReference type="GO" id="GO:0005975">
    <property type="term" value="P:carbohydrate metabolic process"/>
    <property type="evidence" value="ECO:0007669"/>
    <property type="project" value="InterPro"/>
</dbReference>
<dbReference type="PANTHER" id="PTHR23065:SF7">
    <property type="entry name" value="NOSTRIN, ISOFORM H"/>
    <property type="match status" value="1"/>
</dbReference>